<dbReference type="EMBL" id="CP049056">
    <property type="protein sequence ID" value="QIE56307.1"/>
    <property type="molecule type" value="Genomic_DNA"/>
</dbReference>
<name>A0A7L5C0M2_9RHOB</name>
<dbReference type="AlphaFoldDB" id="A0A7L5C0M2"/>
<dbReference type="PANTHER" id="PTHR34400:SF4">
    <property type="entry name" value="MEMBRANE PROTEIN"/>
    <property type="match status" value="1"/>
</dbReference>
<reference evidence="2 3" key="1">
    <citation type="submission" date="2020-02" db="EMBL/GenBank/DDBJ databases">
        <title>complete genome sequence of Rhodobacteraceae bacterium.</title>
        <authorList>
            <person name="Park J."/>
            <person name="Kim Y.-S."/>
            <person name="Kim K.-H."/>
        </authorList>
    </citation>
    <scope>NUCLEOTIDE SEQUENCE [LARGE SCALE GENOMIC DNA]</scope>
    <source>
        <strain evidence="2 3">RR4-56</strain>
    </source>
</reference>
<gene>
    <name evidence="2" type="ORF">G5B40_13045</name>
</gene>
<dbReference type="Pfam" id="PF12902">
    <property type="entry name" value="Ferritin-like"/>
    <property type="match status" value="1"/>
</dbReference>
<dbReference type="KEGG" id="hdh:G5B40_13045"/>
<accession>A0A7L5C0M2</accession>
<evidence type="ECO:0000259" key="1">
    <source>
        <dbReference type="Pfam" id="PF12902"/>
    </source>
</evidence>
<sequence length="351" mass="39108">MSLKSDRRELRELMAHAIRIELSTIPPYATAAYTIAEAGQYDSIAPMTVNAEPLEVIRQVMLEEMLHMTLAANILNALGGHVVLNCATAIPSYPCHILPSGKGPKAHLRRFTKAQVHAFREIERAPENFEKVRDGDCLKAETIGGFYYCVRKKLEALCRTYPSKEIFIGDPAWQIGPEHYWGGGGEVFPVTGERSAIRALKMIVEEGEGADLGGRAGDGDLIPGIEEEDIAHFFKFNEILLSRYYRPDDRIGLPPSGGDLIVDWSAVHRMKDDPKAEDYAYLPEVHAKMLDFDQLYTDFLLTLHEAFNGAPERLRDCAPMMMKLRYAASALVRIPVNEAGETAGPGWTFRG</sequence>
<proteinExistence type="predicted"/>
<protein>
    <recommendedName>
        <fullName evidence="1">Iminophenyl-pyruvate dimer synthase domain-containing protein</fullName>
    </recommendedName>
</protein>
<dbReference type="RefSeq" id="WP_165099371.1">
    <property type="nucleotide sequence ID" value="NZ_CP049056.1"/>
</dbReference>
<evidence type="ECO:0000313" key="2">
    <source>
        <dbReference type="EMBL" id="QIE56307.1"/>
    </source>
</evidence>
<dbReference type="PANTHER" id="PTHR34400">
    <property type="match status" value="1"/>
</dbReference>
<feature type="domain" description="Iminophenyl-pyruvate dimer synthase" evidence="1">
    <location>
        <begin position="16"/>
        <end position="240"/>
    </location>
</feature>
<dbReference type="InterPro" id="IPR026820">
    <property type="entry name" value="VioB/RebD_dom"/>
</dbReference>
<dbReference type="InterPro" id="IPR012347">
    <property type="entry name" value="Ferritin-like"/>
</dbReference>
<keyword evidence="3" id="KW-1185">Reference proteome</keyword>
<dbReference type="Proteomes" id="UP000503336">
    <property type="component" value="Chromosome"/>
</dbReference>
<evidence type="ECO:0000313" key="3">
    <source>
        <dbReference type="Proteomes" id="UP000503336"/>
    </source>
</evidence>
<organism evidence="2 3">
    <name type="scientific">Pikeienuella piscinae</name>
    <dbReference type="NCBI Taxonomy" id="2748098"/>
    <lineage>
        <taxon>Bacteria</taxon>
        <taxon>Pseudomonadati</taxon>
        <taxon>Pseudomonadota</taxon>
        <taxon>Alphaproteobacteria</taxon>
        <taxon>Rhodobacterales</taxon>
        <taxon>Paracoccaceae</taxon>
        <taxon>Pikeienuella</taxon>
    </lineage>
</organism>
<dbReference type="Gene3D" id="1.20.1260.10">
    <property type="match status" value="1"/>
</dbReference>